<dbReference type="Proteomes" id="UP001501195">
    <property type="component" value="Unassembled WGS sequence"/>
</dbReference>
<feature type="transmembrane region" description="Helical" evidence="7">
    <location>
        <begin position="278"/>
        <end position="299"/>
    </location>
</feature>
<feature type="transmembrane region" description="Helical" evidence="7">
    <location>
        <begin position="63"/>
        <end position="86"/>
    </location>
</feature>
<keyword evidence="5 7" id="KW-1133">Transmembrane helix</keyword>
<evidence type="ECO:0000256" key="3">
    <source>
        <dbReference type="ARBA" id="ARBA00022519"/>
    </source>
</evidence>
<evidence type="ECO:0000256" key="6">
    <source>
        <dbReference type="ARBA" id="ARBA00023136"/>
    </source>
</evidence>
<feature type="transmembrane region" description="Helical" evidence="7">
    <location>
        <begin position="248"/>
        <end position="266"/>
    </location>
</feature>
<sequence>MDPAALAGLVLIGGIALFLAIGAPISIGVGVSSVAAMFVIVGSGTGALTAAQQMFRGINSFPLLAIPFFVLAGVIMNNGGIALRLINAGKVMVGRMPGSLAQTNVAANALFGAVSGSSIAAAAAVGSTLAPLQAKEGYDKNFAAAANIASSPGGMLIPPSNLMIVYSLVSSTSVAALFVAGYLPGILWTLASMAVVWWYARKRPELKVTEQPPVAERVKILLDSVPALLLIVVVIGGILVGWFTSTEAAVIAVAYSLVLAVAYRSLKVRDLPGILLESTRTTAVVMFLIAVSTVMGFVLSFAQIPEFASSLMFGISENPVVILLLITVVLLVVGCFMDATPAVLIFTPIFLPVVTSFGVDPVHFGIIMIYNLSIGTITPPVGTVLFVGAKIAGCRLEPVIRQLLPHFVALFLTLIVVTFTPCLSLWLPRALGLVTTP</sequence>
<evidence type="ECO:0000256" key="7">
    <source>
        <dbReference type="SAM" id="Phobius"/>
    </source>
</evidence>
<dbReference type="NCBIfam" id="TIGR00786">
    <property type="entry name" value="dctM"/>
    <property type="match status" value="1"/>
</dbReference>
<accession>A0ABP9HAF3</accession>
<feature type="transmembrane region" description="Helical" evidence="7">
    <location>
        <begin position="106"/>
        <end position="130"/>
    </location>
</feature>
<evidence type="ECO:0000256" key="4">
    <source>
        <dbReference type="ARBA" id="ARBA00022692"/>
    </source>
</evidence>
<feature type="transmembrane region" description="Helical" evidence="7">
    <location>
        <begin position="32"/>
        <end position="51"/>
    </location>
</feature>
<keyword evidence="6 7" id="KW-0472">Membrane</keyword>
<proteinExistence type="predicted"/>
<feature type="transmembrane region" description="Helical" evidence="7">
    <location>
        <begin position="407"/>
        <end position="427"/>
    </location>
</feature>
<dbReference type="Pfam" id="PF06808">
    <property type="entry name" value="DctM"/>
    <property type="match status" value="1"/>
</dbReference>
<feature type="domain" description="TRAP C4-dicarboxylate transport system permease DctM subunit" evidence="8">
    <location>
        <begin position="13"/>
        <end position="421"/>
    </location>
</feature>
<evidence type="ECO:0000256" key="1">
    <source>
        <dbReference type="ARBA" id="ARBA00004429"/>
    </source>
</evidence>
<feature type="transmembrane region" description="Helical" evidence="7">
    <location>
        <begin position="220"/>
        <end position="242"/>
    </location>
</feature>
<feature type="transmembrane region" description="Helical" evidence="7">
    <location>
        <begin position="342"/>
        <end position="359"/>
    </location>
</feature>
<feature type="transmembrane region" description="Helical" evidence="7">
    <location>
        <begin position="319"/>
        <end position="337"/>
    </location>
</feature>
<evidence type="ECO:0000259" key="8">
    <source>
        <dbReference type="Pfam" id="PF06808"/>
    </source>
</evidence>
<protein>
    <submittedName>
        <fullName evidence="9">TRAP transporter large permease</fullName>
    </submittedName>
</protein>
<keyword evidence="4 7" id="KW-0812">Transmembrane</keyword>
<evidence type="ECO:0000256" key="2">
    <source>
        <dbReference type="ARBA" id="ARBA00022475"/>
    </source>
</evidence>
<dbReference type="PANTHER" id="PTHR33362">
    <property type="entry name" value="SIALIC ACID TRAP TRANSPORTER PERMEASE PROTEIN SIAT-RELATED"/>
    <property type="match status" value="1"/>
</dbReference>
<evidence type="ECO:0000313" key="10">
    <source>
        <dbReference type="Proteomes" id="UP001501195"/>
    </source>
</evidence>
<keyword evidence="3" id="KW-0997">Cell inner membrane</keyword>
<keyword evidence="10" id="KW-1185">Reference proteome</keyword>
<feature type="transmembrane region" description="Helical" evidence="7">
    <location>
        <begin position="175"/>
        <end position="199"/>
    </location>
</feature>
<organism evidence="9 10">
    <name type="scientific">Kineococcus glutinatus</name>
    <dbReference type="NCBI Taxonomy" id="1070872"/>
    <lineage>
        <taxon>Bacteria</taxon>
        <taxon>Bacillati</taxon>
        <taxon>Actinomycetota</taxon>
        <taxon>Actinomycetes</taxon>
        <taxon>Kineosporiales</taxon>
        <taxon>Kineosporiaceae</taxon>
        <taxon>Kineococcus</taxon>
    </lineage>
</organism>
<keyword evidence="2" id="KW-1003">Cell membrane</keyword>
<name>A0ABP9HAF3_9ACTN</name>
<gene>
    <name evidence="9" type="ORF">GCM10023225_05690</name>
</gene>
<dbReference type="EMBL" id="BAABIL010000058">
    <property type="protein sequence ID" value="GAA4965399.1"/>
    <property type="molecule type" value="Genomic_DNA"/>
</dbReference>
<reference evidence="10" key="1">
    <citation type="journal article" date="2019" name="Int. J. Syst. Evol. Microbiol.">
        <title>The Global Catalogue of Microorganisms (GCM) 10K type strain sequencing project: providing services to taxonomists for standard genome sequencing and annotation.</title>
        <authorList>
            <consortium name="The Broad Institute Genomics Platform"/>
            <consortium name="The Broad Institute Genome Sequencing Center for Infectious Disease"/>
            <person name="Wu L."/>
            <person name="Ma J."/>
        </authorList>
    </citation>
    <scope>NUCLEOTIDE SEQUENCE [LARGE SCALE GENOMIC DNA]</scope>
    <source>
        <strain evidence="10">JCM 18126</strain>
    </source>
</reference>
<dbReference type="PANTHER" id="PTHR33362:SF2">
    <property type="entry name" value="TRAP TRANSPORTER LARGE PERMEASE PROTEIN"/>
    <property type="match status" value="1"/>
</dbReference>
<evidence type="ECO:0000313" key="9">
    <source>
        <dbReference type="EMBL" id="GAA4965399.1"/>
    </source>
</evidence>
<dbReference type="RefSeq" id="WP_345710814.1">
    <property type="nucleotide sequence ID" value="NZ_BAABIL010000058.1"/>
</dbReference>
<dbReference type="PIRSF" id="PIRSF006066">
    <property type="entry name" value="HI0050"/>
    <property type="match status" value="1"/>
</dbReference>
<comment type="subcellular location">
    <subcellularLocation>
        <location evidence="1">Cell inner membrane</location>
        <topology evidence="1">Multi-pass membrane protein</topology>
    </subcellularLocation>
</comment>
<feature type="transmembrane region" description="Helical" evidence="7">
    <location>
        <begin position="365"/>
        <end position="387"/>
    </location>
</feature>
<comment type="caution">
    <text evidence="9">The sequence shown here is derived from an EMBL/GenBank/DDBJ whole genome shotgun (WGS) entry which is preliminary data.</text>
</comment>
<evidence type="ECO:0000256" key="5">
    <source>
        <dbReference type="ARBA" id="ARBA00022989"/>
    </source>
</evidence>
<dbReference type="InterPro" id="IPR010656">
    <property type="entry name" value="DctM"/>
</dbReference>
<dbReference type="InterPro" id="IPR004681">
    <property type="entry name" value="TRAP_DctM"/>
</dbReference>